<evidence type="ECO:0000313" key="2">
    <source>
        <dbReference type="EMBL" id="KLE31930.1"/>
    </source>
</evidence>
<keyword evidence="1" id="KW-1133">Transmembrane helix</keyword>
<dbReference type="EMBL" id="LBHC01000002">
    <property type="protein sequence ID" value="KLE31930.1"/>
    <property type="molecule type" value="Genomic_DNA"/>
</dbReference>
<comment type="caution">
    <text evidence="2">The sequence shown here is derived from an EMBL/GenBank/DDBJ whole genome shotgun (WGS) entry which is preliminary data.</text>
</comment>
<reference evidence="2 3" key="1">
    <citation type="submission" date="2015-04" db="EMBL/GenBank/DDBJ databases">
        <title>The draft genome sequence of Erythrobacr gangjinensis K7-2.</title>
        <authorList>
            <person name="Zhuang L."/>
            <person name="Liu Y."/>
            <person name="Shao Z."/>
        </authorList>
    </citation>
    <scope>NUCLEOTIDE SEQUENCE [LARGE SCALE GENOMIC DNA]</scope>
    <source>
        <strain evidence="2 3">K7-2</strain>
    </source>
</reference>
<keyword evidence="1" id="KW-0472">Membrane</keyword>
<keyword evidence="3" id="KW-1185">Reference proteome</keyword>
<sequence length="65" mass="7246">MDYAGEMPASRPATELHTDYGFSSQFGLYWNLGAGAFVGLVTRQGFRAVRRAPMTSHMQTMRTDT</sequence>
<gene>
    <name evidence="2" type="ORF">AAW01_10825</name>
</gene>
<dbReference type="AlphaFoldDB" id="A0A0G9MML3"/>
<dbReference type="Proteomes" id="UP000053070">
    <property type="component" value="Unassembled WGS sequence"/>
</dbReference>
<keyword evidence="1" id="KW-0812">Transmembrane</keyword>
<dbReference type="PATRIC" id="fig|502682.8.peg.2200"/>
<proteinExistence type="predicted"/>
<evidence type="ECO:0000313" key="3">
    <source>
        <dbReference type="Proteomes" id="UP000053070"/>
    </source>
</evidence>
<evidence type="ECO:0000256" key="1">
    <source>
        <dbReference type="SAM" id="Phobius"/>
    </source>
</evidence>
<organism evidence="2 3">
    <name type="scientific">Aurantiacibacter gangjinensis</name>
    <dbReference type="NCBI Taxonomy" id="502682"/>
    <lineage>
        <taxon>Bacteria</taxon>
        <taxon>Pseudomonadati</taxon>
        <taxon>Pseudomonadota</taxon>
        <taxon>Alphaproteobacteria</taxon>
        <taxon>Sphingomonadales</taxon>
        <taxon>Erythrobacteraceae</taxon>
        <taxon>Aurantiacibacter</taxon>
    </lineage>
</organism>
<protein>
    <submittedName>
        <fullName evidence="2">Uncharacterized protein</fullName>
    </submittedName>
</protein>
<accession>A0A0G9MML3</accession>
<name>A0A0G9MML3_9SPHN</name>
<feature type="transmembrane region" description="Helical" evidence="1">
    <location>
        <begin position="20"/>
        <end position="41"/>
    </location>
</feature>